<proteinExistence type="inferred from homology"/>
<evidence type="ECO:0000313" key="7">
    <source>
        <dbReference type="RefSeq" id="XP_020844461.1"/>
    </source>
</evidence>
<keyword evidence="3 4" id="KW-0378">Hydrolase</keyword>
<comment type="subcellular location">
    <subcellularLocation>
        <location evidence="4">Lysosome</location>
    </subcellularLocation>
</comment>
<keyword evidence="4 5" id="KW-0732">Signal</keyword>
<name>A0A6P5KJ28_PHACI</name>
<feature type="chain" id="PRO_5028088301" description="Deoxyribonuclease-2-beta" evidence="5">
    <location>
        <begin position="38"/>
        <end position="369"/>
    </location>
</feature>
<evidence type="ECO:0000313" key="6">
    <source>
        <dbReference type="Proteomes" id="UP000515140"/>
    </source>
</evidence>
<accession>A0A6P5KJ28</accession>
<keyword evidence="4" id="KW-0255">Endonuclease</keyword>
<keyword evidence="4" id="KW-0325">Glycoprotein</keyword>
<reference evidence="7" key="1">
    <citation type="submission" date="2025-08" db="UniProtKB">
        <authorList>
            <consortium name="RefSeq"/>
        </authorList>
    </citation>
    <scope>IDENTIFICATION</scope>
    <source>
        <tissue evidence="7">Spleen</tissue>
    </source>
</reference>
<dbReference type="CTD" id="58511"/>
<dbReference type="GO" id="GO:0005576">
    <property type="term" value="C:extracellular region"/>
    <property type="evidence" value="ECO:0007669"/>
    <property type="project" value="Ensembl"/>
</dbReference>
<gene>
    <name evidence="7" type="primary">DNASE2B</name>
</gene>
<dbReference type="FunCoup" id="A0A6P5KJ28">
    <property type="interactions" value="267"/>
</dbReference>
<evidence type="ECO:0000256" key="3">
    <source>
        <dbReference type="ARBA" id="ARBA00022801"/>
    </source>
</evidence>
<dbReference type="Pfam" id="PF03265">
    <property type="entry name" value="DNase_II"/>
    <property type="match status" value="1"/>
</dbReference>
<comment type="similarity">
    <text evidence="2 4">Belongs to the DNase II family.</text>
</comment>
<dbReference type="RefSeq" id="XP_020844461.1">
    <property type="nucleotide sequence ID" value="XM_020988802.1"/>
</dbReference>
<dbReference type="PANTHER" id="PTHR10858:SF2">
    <property type="entry name" value="DEOXYRIBONUCLEASE-2-BETA"/>
    <property type="match status" value="1"/>
</dbReference>
<evidence type="ECO:0000256" key="2">
    <source>
        <dbReference type="ARBA" id="ARBA00007527"/>
    </source>
</evidence>
<dbReference type="GO" id="GO:0005764">
    <property type="term" value="C:lysosome"/>
    <property type="evidence" value="ECO:0007669"/>
    <property type="project" value="UniProtKB-SubCell"/>
</dbReference>
<dbReference type="InParanoid" id="A0A6P5KJ28"/>
<comment type="catalytic activity">
    <reaction evidence="1 4">
        <text>Endonucleolytic cleavage to nucleoside 3'-phosphates and 3'-phosphooligonucleotide end-products.</text>
        <dbReference type="EC" id="3.1.22.1"/>
    </reaction>
</comment>
<dbReference type="Proteomes" id="UP000515140">
    <property type="component" value="Unplaced"/>
</dbReference>
<dbReference type="InterPro" id="IPR004947">
    <property type="entry name" value="DNase_II"/>
</dbReference>
<dbReference type="GO" id="GO:0004531">
    <property type="term" value="F:deoxyribonuclease II activity"/>
    <property type="evidence" value="ECO:0007669"/>
    <property type="project" value="UniProtKB-UniRule"/>
</dbReference>
<dbReference type="EC" id="3.1.22.1" evidence="4"/>
<evidence type="ECO:0000256" key="5">
    <source>
        <dbReference type="SAM" id="SignalP"/>
    </source>
</evidence>
<evidence type="ECO:0000256" key="4">
    <source>
        <dbReference type="RuleBase" id="RU369111"/>
    </source>
</evidence>
<dbReference type="GeneID" id="110210015"/>
<keyword evidence="4" id="KW-0540">Nuclease</keyword>
<sequence>MSFLAFPRGGRQKMTARLLSVGLTVLFLSSCVPLGAARISCRNEDGDAVDWFVFYKLPQNRKQKSEWSGLEYMYLDATTRRWQRSESLVNMTQSVLGRTLQQLYEAWEAKNNSTAYLIYNDNVPHSVDGSWKQGHAKGFLLWDKSQGFWLIHTIPRFPSFPEEDYSYPSTGKKYGQIGICVTYNYSQFVEIDSQLLSCIPNVYSCSIPAIFHPVLTYLPKMCVGSPLPRIPRQRLSRLQSIRGQNFLHFAKSPYLIDDVYVAWMAQQLQTNLLVETWQPKLPSNCSLSYHVYNIKEIRIPGQSTFSSYYDHAKWCISQRYYKKHWTCIGDLNRSPFQTRRGGGFICTQNKYIYLAFRGLVLHYQNCNQS</sequence>
<evidence type="ECO:0000256" key="1">
    <source>
        <dbReference type="ARBA" id="ARBA00000447"/>
    </source>
</evidence>
<keyword evidence="4" id="KW-0458">Lysosome</keyword>
<keyword evidence="6" id="KW-1185">Reference proteome</keyword>
<comment type="function">
    <text evidence="4">Hydrolyzes DNA under acidic conditions. Does not require divalent cations for activity. Participates in the degradation of nuclear DNA during lens cell differentiation.</text>
</comment>
<dbReference type="AlphaFoldDB" id="A0A6P5KJ28"/>
<protein>
    <recommendedName>
        <fullName evidence="4">Deoxyribonuclease-2-beta</fullName>
        <ecNumber evidence="4">3.1.22.1</ecNumber>
    </recommendedName>
    <alternativeName>
        <fullName evidence="4">DNase II-like acid DNase</fullName>
    </alternativeName>
    <alternativeName>
        <fullName evidence="4">DNase2-like acid DNase</fullName>
    </alternativeName>
    <alternativeName>
        <fullName evidence="4">Deoxyribonuclease II beta</fullName>
    </alternativeName>
    <alternativeName>
        <fullName evidence="4">Endonuclease DLAD</fullName>
    </alternativeName>
</protein>
<organism evidence="6 7">
    <name type="scientific">Phascolarctos cinereus</name>
    <name type="common">Koala</name>
    <dbReference type="NCBI Taxonomy" id="38626"/>
    <lineage>
        <taxon>Eukaryota</taxon>
        <taxon>Metazoa</taxon>
        <taxon>Chordata</taxon>
        <taxon>Craniata</taxon>
        <taxon>Vertebrata</taxon>
        <taxon>Euteleostomi</taxon>
        <taxon>Mammalia</taxon>
        <taxon>Metatheria</taxon>
        <taxon>Diprotodontia</taxon>
        <taxon>Phascolarctidae</taxon>
        <taxon>Phascolarctos</taxon>
    </lineage>
</organism>
<dbReference type="GO" id="GO:0006309">
    <property type="term" value="P:apoptotic DNA fragmentation"/>
    <property type="evidence" value="ECO:0007669"/>
    <property type="project" value="UniProtKB-UniRule"/>
</dbReference>
<feature type="signal peptide" evidence="5">
    <location>
        <begin position="1"/>
        <end position="37"/>
    </location>
</feature>
<dbReference type="PANTHER" id="PTHR10858">
    <property type="entry name" value="DEOXYRIBONUCLEASE II"/>
    <property type="match status" value="1"/>
</dbReference>
<dbReference type="KEGG" id="pcw:110210015"/>